<dbReference type="PANTHER" id="PTHR10683">
    <property type="entry name" value="TRANSALDOLASE"/>
    <property type="match status" value="1"/>
</dbReference>
<sequence length="228" mass="24843">MKFFIDTANIDEIKKAKQWGILDGVTTNPSLIAKEGITHKTRVQEILELVGDLPVSAECVESDYDKLIGEARDIASWAPNVYVKVPMTPTALEVVKELSPQGVNFNVTLVFSLPQALLAAKAGASFISFFVGRIDDMGSGEAAQNIADAVRMVKNYDFPKDPEILVASIRGPLQVTESIRSGAQIATIPYKIMEQLFHHPLTDIGVKNFYDDYVKATGKDVDLGAASL</sequence>
<dbReference type="Gene3D" id="3.20.20.70">
    <property type="entry name" value="Aldolase class I"/>
    <property type="match status" value="1"/>
</dbReference>
<evidence type="ECO:0000313" key="4">
    <source>
        <dbReference type="EMBL" id="BDI29365.1"/>
    </source>
</evidence>
<reference evidence="4 5" key="1">
    <citation type="journal article" date="2019" name="Int. J. Syst. Evol. Microbiol.">
        <title>Capsulimonas corticalis gen. nov., sp. nov., an aerobic capsulated bacterium, of a novel bacterial order, Capsulimonadales ord. nov., of the class Armatimonadia of the phylum Armatimonadetes.</title>
        <authorList>
            <person name="Li J."/>
            <person name="Kudo C."/>
            <person name="Tonouchi A."/>
        </authorList>
    </citation>
    <scope>NUCLEOTIDE SEQUENCE [LARGE SCALE GENOMIC DNA]</scope>
    <source>
        <strain evidence="4 5">AX-7</strain>
    </source>
</reference>
<dbReference type="InterPro" id="IPR001585">
    <property type="entry name" value="TAL/FSA"/>
</dbReference>
<dbReference type="GO" id="GO:0005737">
    <property type="term" value="C:cytoplasm"/>
    <property type="evidence" value="ECO:0007669"/>
    <property type="project" value="UniProtKB-SubCell"/>
</dbReference>
<dbReference type="OrthoDB" id="9807051at2"/>
<dbReference type="AlphaFoldDB" id="A0A402D6Z6"/>
<dbReference type="Pfam" id="PF00923">
    <property type="entry name" value="TAL_FSA"/>
    <property type="match status" value="1"/>
</dbReference>
<dbReference type="FunFam" id="3.20.20.70:FF:000018">
    <property type="entry name" value="Probable transaldolase"/>
    <property type="match status" value="1"/>
</dbReference>
<proteinExistence type="predicted"/>
<dbReference type="FunCoup" id="A0A402D6Z6">
    <property type="interactions" value="286"/>
</dbReference>
<protein>
    <submittedName>
        <fullName evidence="4">Transaldolase</fullName>
    </submittedName>
</protein>
<name>A0A402D6Z6_9BACT</name>
<organism evidence="4 5">
    <name type="scientific">Capsulimonas corticalis</name>
    <dbReference type="NCBI Taxonomy" id="2219043"/>
    <lineage>
        <taxon>Bacteria</taxon>
        <taxon>Bacillati</taxon>
        <taxon>Armatimonadota</taxon>
        <taxon>Armatimonadia</taxon>
        <taxon>Capsulimonadales</taxon>
        <taxon>Capsulimonadaceae</taxon>
        <taxon>Capsulimonas</taxon>
    </lineage>
</organism>
<dbReference type="InterPro" id="IPR013785">
    <property type="entry name" value="Aldolase_TIM"/>
</dbReference>
<dbReference type="PANTHER" id="PTHR10683:SF40">
    <property type="entry name" value="FRUCTOSE-6-PHOSPHATE ALDOLASE 1-RELATED"/>
    <property type="match status" value="1"/>
</dbReference>
<dbReference type="PROSITE" id="PS01054">
    <property type="entry name" value="TRANSALDOLASE_1"/>
    <property type="match status" value="1"/>
</dbReference>
<dbReference type="EMBL" id="AP025739">
    <property type="protein sequence ID" value="BDI29365.1"/>
    <property type="molecule type" value="Genomic_DNA"/>
</dbReference>
<dbReference type="GO" id="GO:0016832">
    <property type="term" value="F:aldehyde-lyase activity"/>
    <property type="evidence" value="ECO:0007669"/>
    <property type="project" value="InterPro"/>
</dbReference>
<keyword evidence="5" id="KW-1185">Reference proteome</keyword>
<dbReference type="Proteomes" id="UP000287394">
    <property type="component" value="Chromosome"/>
</dbReference>
<evidence type="ECO:0000256" key="2">
    <source>
        <dbReference type="ARBA" id="ARBA00022490"/>
    </source>
</evidence>
<dbReference type="RefSeq" id="WP_119325225.1">
    <property type="nucleotide sequence ID" value="NZ_AP025739.1"/>
</dbReference>
<dbReference type="InterPro" id="IPR018225">
    <property type="entry name" value="Transaldolase_AS"/>
</dbReference>
<dbReference type="CDD" id="cd00956">
    <property type="entry name" value="Transaldolase_FSA"/>
    <property type="match status" value="1"/>
</dbReference>
<gene>
    <name evidence="4" type="primary">tal_1</name>
    <name evidence="4" type="ORF">CCAX7_14160</name>
</gene>
<dbReference type="InterPro" id="IPR033919">
    <property type="entry name" value="TSA/FSA_arc/bac"/>
</dbReference>
<evidence type="ECO:0000313" key="5">
    <source>
        <dbReference type="Proteomes" id="UP000287394"/>
    </source>
</evidence>
<dbReference type="SUPFAM" id="SSF51569">
    <property type="entry name" value="Aldolase"/>
    <property type="match status" value="1"/>
</dbReference>
<keyword evidence="3" id="KW-0704">Schiff base</keyword>
<keyword evidence="2" id="KW-0963">Cytoplasm</keyword>
<dbReference type="GO" id="GO:0005975">
    <property type="term" value="P:carbohydrate metabolic process"/>
    <property type="evidence" value="ECO:0007669"/>
    <property type="project" value="InterPro"/>
</dbReference>
<dbReference type="KEGG" id="ccot:CCAX7_14160"/>
<accession>A0A402D6Z6</accession>
<evidence type="ECO:0000256" key="1">
    <source>
        <dbReference type="ARBA" id="ARBA00004496"/>
    </source>
</evidence>
<evidence type="ECO:0000256" key="3">
    <source>
        <dbReference type="ARBA" id="ARBA00023270"/>
    </source>
</evidence>
<comment type="subcellular location">
    <subcellularLocation>
        <location evidence="1">Cytoplasm</location>
    </subcellularLocation>
</comment>